<reference evidence="12" key="1">
    <citation type="submission" date="2023-01" db="EMBL/GenBank/DDBJ databases">
        <title>Biogeochemical cycle of methane in antarctic sediments.</title>
        <authorList>
            <person name="Roldan D.M."/>
            <person name="Menes R.J."/>
        </authorList>
    </citation>
    <scope>NUCLEOTIDE SEQUENCE [LARGE SCALE GENOMIC DNA]</scope>
    <source>
        <strain evidence="12">K-2018 MAG008</strain>
    </source>
</reference>
<evidence type="ECO:0000256" key="10">
    <source>
        <dbReference type="SAM" id="MobiDB-lite"/>
    </source>
</evidence>
<dbReference type="Pfam" id="PF02108">
    <property type="entry name" value="FliH"/>
    <property type="match status" value="1"/>
</dbReference>
<dbReference type="GO" id="GO:0003774">
    <property type="term" value="F:cytoskeletal motor activity"/>
    <property type="evidence" value="ECO:0007669"/>
    <property type="project" value="InterPro"/>
</dbReference>
<evidence type="ECO:0000256" key="3">
    <source>
        <dbReference type="ARBA" id="ARBA00006602"/>
    </source>
</evidence>
<evidence type="ECO:0000256" key="7">
    <source>
        <dbReference type="ARBA" id="ARBA00022795"/>
    </source>
</evidence>
<comment type="subcellular location">
    <subcellularLocation>
        <location evidence="2">Cytoplasm</location>
    </subcellularLocation>
</comment>
<dbReference type="GO" id="GO:0044781">
    <property type="term" value="P:bacterial-type flagellum organization"/>
    <property type="evidence" value="ECO:0007669"/>
    <property type="project" value="UniProtKB-KW"/>
</dbReference>
<evidence type="ECO:0000259" key="11">
    <source>
        <dbReference type="Pfam" id="PF02108"/>
    </source>
</evidence>
<dbReference type="GO" id="GO:0005829">
    <property type="term" value="C:cytosol"/>
    <property type="evidence" value="ECO:0007669"/>
    <property type="project" value="TreeGrafter"/>
</dbReference>
<evidence type="ECO:0000256" key="6">
    <source>
        <dbReference type="ARBA" id="ARBA00022490"/>
    </source>
</evidence>
<evidence type="ECO:0000256" key="4">
    <source>
        <dbReference type="ARBA" id="ARBA00016507"/>
    </source>
</evidence>
<keyword evidence="7" id="KW-1005">Bacterial flagellum biogenesis</keyword>
<name>A0AA43TLD5_9GAMM</name>
<keyword evidence="12" id="KW-0969">Cilium</keyword>
<dbReference type="InterPro" id="IPR051472">
    <property type="entry name" value="T3SS_Stator/FliH"/>
</dbReference>
<keyword evidence="13" id="KW-1185">Reference proteome</keyword>
<keyword evidence="12" id="KW-0966">Cell projection</keyword>
<sequence length="315" mass="34010">MSLSKTPRFTVAELESLRLWSLPDVSAAEASRESETVEIETEPTPILTVDEIETMQKQAYDEAFAQGKMHGFQQGFDEGSKKGYDDNLHLMQSQAATLVSLLESLSEPFKLLDEEVEKELVKLAIGIATQIIRREIKLDPGQIVAVVRETINVLPLASQKISLKLHPEDAELVRSALALDEMSPSWKIVEDPLITRGGCAVDTDISHVDATVEHRLAAVISAILGGEREHDGRGSGAVADDSRDGGGTTPGMEEVEQRREQLPTTPGTGEVEQRREQLPRAPKVGALGDAGAVADDSRDGGGRATQGAVAEDKNE</sequence>
<evidence type="ECO:0000256" key="1">
    <source>
        <dbReference type="ARBA" id="ARBA00003041"/>
    </source>
</evidence>
<evidence type="ECO:0000256" key="8">
    <source>
        <dbReference type="ARBA" id="ARBA00022927"/>
    </source>
</evidence>
<keyword evidence="6" id="KW-0963">Cytoplasm</keyword>
<dbReference type="PANTHER" id="PTHR34982:SF1">
    <property type="entry name" value="FLAGELLAR ASSEMBLY PROTEIN FLIH"/>
    <property type="match status" value="1"/>
</dbReference>
<dbReference type="InterPro" id="IPR018035">
    <property type="entry name" value="Flagellar_FliH/T3SS_HrpE"/>
</dbReference>
<evidence type="ECO:0000256" key="9">
    <source>
        <dbReference type="ARBA" id="ARBA00023225"/>
    </source>
</evidence>
<gene>
    <name evidence="12" type="ORF">PSU93_07290</name>
</gene>
<keyword evidence="5" id="KW-0813">Transport</keyword>
<dbReference type="Proteomes" id="UP001160519">
    <property type="component" value="Unassembled WGS sequence"/>
</dbReference>
<dbReference type="InterPro" id="IPR000563">
    <property type="entry name" value="Flag_FliH"/>
</dbReference>
<protein>
    <recommendedName>
        <fullName evidence="4">Flagellar assembly protein FliH</fullName>
    </recommendedName>
</protein>
<keyword evidence="12" id="KW-0282">Flagellum</keyword>
<keyword evidence="9" id="KW-1006">Bacterial flagellum protein export</keyword>
<evidence type="ECO:0000313" key="13">
    <source>
        <dbReference type="Proteomes" id="UP001160519"/>
    </source>
</evidence>
<dbReference type="EMBL" id="JAQSDF010000017">
    <property type="protein sequence ID" value="MDI1230933.1"/>
    <property type="molecule type" value="Genomic_DNA"/>
</dbReference>
<comment type="similarity">
    <text evidence="3">Belongs to the FliH family.</text>
</comment>
<dbReference type="PANTHER" id="PTHR34982">
    <property type="entry name" value="YOP PROTEINS TRANSLOCATION PROTEIN L"/>
    <property type="match status" value="1"/>
</dbReference>
<evidence type="ECO:0000256" key="5">
    <source>
        <dbReference type="ARBA" id="ARBA00022448"/>
    </source>
</evidence>
<organism evidence="12 13">
    <name type="scientific">Candidatus Methylobacter titanis</name>
    <dbReference type="NCBI Taxonomy" id="3053457"/>
    <lineage>
        <taxon>Bacteria</taxon>
        <taxon>Pseudomonadati</taxon>
        <taxon>Pseudomonadota</taxon>
        <taxon>Gammaproteobacteria</taxon>
        <taxon>Methylococcales</taxon>
        <taxon>Methylococcaceae</taxon>
        <taxon>Methylobacter</taxon>
    </lineage>
</organism>
<evidence type="ECO:0000313" key="12">
    <source>
        <dbReference type="EMBL" id="MDI1230933.1"/>
    </source>
</evidence>
<accession>A0AA43TLD5</accession>
<dbReference type="GO" id="GO:0009288">
    <property type="term" value="C:bacterial-type flagellum"/>
    <property type="evidence" value="ECO:0007669"/>
    <property type="project" value="InterPro"/>
</dbReference>
<comment type="caution">
    <text evidence="12">The sequence shown here is derived from an EMBL/GenBank/DDBJ whole genome shotgun (WGS) entry which is preliminary data.</text>
</comment>
<dbReference type="GO" id="GO:0015031">
    <property type="term" value="P:protein transport"/>
    <property type="evidence" value="ECO:0007669"/>
    <property type="project" value="UniProtKB-KW"/>
</dbReference>
<dbReference type="GO" id="GO:0071973">
    <property type="term" value="P:bacterial-type flagellum-dependent cell motility"/>
    <property type="evidence" value="ECO:0007669"/>
    <property type="project" value="InterPro"/>
</dbReference>
<proteinExistence type="inferred from homology"/>
<feature type="compositionally biased region" description="Low complexity" evidence="10">
    <location>
        <begin position="284"/>
        <end position="294"/>
    </location>
</feature>
<keyword evidence="8" id="KW-0653">Protein transport</keyword>
<dbReference type="AlphaFoldDB" id="A0AA43TLD5"/>
<comment type="function">
    <text evidence="1">Needed for flagellar regrowth and assembly.</text>
</comment>
<evidence type="ECO:0000256" key="2">
    <source>
        <dbReference type="ARBA" id="ARBA00004496"/>
    </source>
</evidence>
<feature type="region of interest" description="Disordered" evidence="10">
    <location>
        <begin position="228"/>
        <end position="315"/>
    </location>
</feature>
<dbReference type="PRINTS" id="PR01003">
    <property type="entry name" value="FLGFLIH"/>
</dbReference>
<feature type="domain" description="Flagellar assembly protein FliH/Type III secretion system HrpE" evidence="11">
    <location>
        <begin position="93"/>
        <end position="217"/>
    </location>
</feature>